<gene>
    <name evidence="5" type="ORF">JOF56_003963</name>
</gene>
<sequence length="352" mass="38250">MARRQSRPSIREVAKEAGVSVTTVSHALNGKGRLDTVTRERVIEVANRMGYHPNRNARGLRSGRTDTIALLLPLAPGRRRQPIEIDFYLELLTASVDAAFQHDQALVQLPPLESAGDLHRFALDGGIVVDPVRDDPRVAMFHDLELPLVTVGNHDARPHERWTVIADSAGTTRTMCDHMAAKGAQRIGMLTVDIDWSWFTDGIAAYQGWCADHGQEPILSLARRDKQETSMRDAVARLLDRPDPPDAVFVPPQWLASGLLTVAGERGITVPGDMIIGVGVDSGLARGTQPPLTAVDLNAPVMAQQAVDLLMKQIAGEPAAPRFRVVPTTLLPRESTSRVGVRPRGPGLTGRS</sequence>
<name>A0ABS4TGL9_9PSEU</name>
<dbReference type="Proteomes" id="UP001519332">
    <property type="component" value="Unassembled WGS sequence"/>
</dbReference>
<dbReference type="PROSITE" id="PS50932">
    <property type="entry name" value="HTH_LACI_2"/>
    <property type="match status" value="1"/>
</dbReference>
<evidence type="ECO:0000256" key="3">
    <source>
        <dbReference type="ARBA" id="ARBA00023163"/>
    </source>
</evidence>
<dbReference type="InterPro" id="IPR028082">
    <property type="entry name" value="Peripla_BP_I"/>
</dbReference>
<keyword evidence="6" id="KW-1185">Reference proteome</keyword>
<feature type="domain" description="HTH lacI-type" evidence="4">
    <location>
        <begin position="8"/>
        <end position="62"/>
    </location>
</feature>
<dbReference type="SMART" id="SM00354">
    <property type="entry name" value="HTH_LACI"/>
    <property type="match status" value="1"/>
</dbReference>
<dbReference type="InterPro" id="IPR046335">
    <property type="entry name" value="LacI/GalR-like_sensor"/>
</dbReference>
<dbReference type="PROSITE" id="PS00356">
    <property type="entry name" value="HTH_LACI_1"/>
    <property type="match status" value="1"/>
</dbReference>
<keyword evidence="1" id="KW-0805">Transcription regulation</keyword>
<evidence type="ECO:0000259" key="4">
    <source>
        <dbReference type="PROSITE" id="PS50932"/>
    </source>
</evidence>
<dbReference type="Gene3D" id="1.10.260.40">
    <property type="entry name" value="lambda repressor-like DNA-binding domains"/>
    <property type="match status" value="1"/>
</dbReference>
<dbReference type="SUPFAM" id="SSF47413">
    <property type="entry name" value="lambda repressor-like DNA-binding domains"/>
    <property type="match status" value="1"/>
</dbReference>
<dbReference type="Gene3D" id="3.40.50.2300">
    <property type="match status" value="2"/>
</dbReference>
<dbReference type="PANTHER" id="PTHR30146:SF153">
    <property type="entry name" value="LACTOSE OPERON REPRESSOR"/>
    <property type="match status" value="1"/>
</dbReference>
<evidence type="ECO:0000256" key="1">
    <source>
        <dbReference type="ARBA" id="ARBA00023015"/>
    </source>
</evidence>
<evidence type="ECO:0000313" key="6">
    <source>
        <dbReference type="Proteomes" id="UP001519332"/>
    </source>
</evidence>
<evidence type="ECO:0000256" key="2">
    <source>
        <dbReference type="ARBA" id="ARBA00023125"/>
    </source>
</evidence>
<dbReference type="SUPFAM" id="SSF53822">
    <property type="entry name" value="Periplasmic binding protein-like I"/>
    <property type="match status" value="1"/>
</dbReference>
<organism evidence="5 6">
    <name type="scientific">Kibdelosporangium banguiense</name>
    <dbReference type="NCBI Taxonomy" id="1365924"/>
    <lineage>
        <taxon>Bacteria</taxon>
        <taxon>Bacillati</taxon>
        <taxon>Actinomycetota</taxon>
        <taxon>Actinomycetes</taxon>
        <taxon>Pseudonocardiales</taxon>
        <taxon>Pseudonocardiaceae</taxon>
        <taxon>Kibdelosporangium</taxon>
    </lineage>
</organism>
<comment type="caution">
    <text evidence="5">The sequence shown here is derived from an EMBL/GenBank/DDBJ whole genome shotgun (WGS) entry which is preliminary data.</text>
</comment>
<dbReference type="RefSeq" id="WP_209640184.1">
    <property type="nucleotide sequence ID" value="NZ_JAGINW010000001.1"/>
</dbReference>
<dbReference type="GO" id="GO:0003677">
    <property type="term" value="F:DNA binding"/>
    <property type="evidence" value="ECO:0007669"/>
    <property type="project" value="UniProtKB-KW"/>
</dbReference>
<dbReference type="InterPro" id="IPR000843">
    <property type="entry name" value="HTH_LacI"/>
</dbReference>
<protein>
    <submittedName>
        <fullName evidence="5">DNA-binding LacI/PurR family transcriptional regulator</fullName>
    </submittedName>
</protein>
<reference evidence="5 6" key="1">
    <citation type="submission" date="2021-03" db="EMBL/GenBank/DDBJ databases">
        <title>Sequencing the genomes of 1000 actinobacteria strains.</title>
        <authorList>
            <person name="Klenk H.-P."/>
        </authorList>
    </citation>
    <scope>NUCLEOTIDE SEQUENCE [LARGE SCALE GENOMIC DNA]</scope>
    <source>
        <strain evidence="5 6">DSM 46670</strain>
    </source>
</reference>
<keyword evidence="3" id="KW-0804">Transcription</keyword>
<dbReference type="InterPro" id="IPR010982">
    <property type="entry name" value="Lambda_DNA-bd_dom_sf"/>
</dbReference>
<dbReference type="EMBL" id="JAGINW010000001">
    <property type="protein sequence ID" value="MBP2323578.1"/>
    <property type="molecule type" value="Genomic_DNA"/>
</dbReference>
<proteinExistence type="predicted"/>
<dbReference type="Pfam" id="PF00356">
    <property type="entry name" value="LacI"/>
    <property type="match status" value="1"/>
</dbReference>
<keyword evidence="2 5" id="KW-0238">DNA-binding</keyword>
<dbReference type="Pfam" id="PF13377">
    <property type="entry name" value="Peripla_BP_3"/>
    <property type="match status" value="1"/>
</dbReference>
<evidence type="ECO:0000313" key="5">
    <source>
        <dbReference type="EMBL" id="MBP2323578.1"/>
    </source>
</evidence>
<dbReference type="CDD" id="cd01392">
    <property type="entry name" value="HTH_LacI"/>
    <property type="match status" value="1"/>
</dbReference>
<accession>A0ABS4TGL9</accession>
<dbReference type="PANTHER" id="PTHR30146">
    <property type="entry name" value="LACI-RELATED TRANSCRIPTIONAL REPRESSOR"/>
    <property type="match status" value="1"/>
</dbReference>